<keyword evidence="3" id="KW-0067">ATP-binding</keyword>
<gene>
    <name evidence="3" type="ORF">UF78_14355</name>
</gene>
<evidence type="ECO:0000256" key="1">
    <source>
        <dbReference type="SAM" id="Phobius"/>
    </source>
</evidence>
<evidence type="ECO:0000313" key="4">
    <source>
        <dbReference type="Proteomes" id="UP000032487"/>
    </source>
</evidence>
<feature type="domain" description="DUF2062" evidence="2">
    <location>
        <begin position="22"/>
        <end position="164"/>
    </location>
</feature>
<evidence type="ECO:0000313" key="3">
    <source>
        <dbReference type="EMBL" id="KJH80857.1"/>
    </source>
</evidence>
<comment type="caution">
    <text evidence="3">The sequence shown here is derived from an EMBL/GenBank/DDBJ whole genome shotgun (WGS) entry which is preliminary data.</text>
</comment>
<sequence>MPRRFFKRYMPHPDRIKTHKSLRFLGTLTHDPNLLHLNRHSVSRAIAIGLFWAMIPMPMQMLAAALCAVPARANLPIAVGLVWLTNPLTMPPVFYCNYKVGAWLMDTPVSPMPMELTLAWVQKMLSSHWEPLYLGSLVVGLVLAVLGYIATQAYWRWWVSRSWRKRQLDRR</sequence>
<organism evidence="3 4">
    <name type="scientific">Stutzerimonas stutzeri</name>
    <name type="common">Pseudomonas stutzeri</name>
    <dbReference type="NCBI Taxonomy" id="316"/>
    <lineage>
        <taxon>Bacteria</taxon>
        <taxon>Pseudomonadati</taxon>
        <taxon>Pseudomonadota</taxon>
        <taxon>Gammaproteobacteria</taxon>
        <taxon>Pseudomonadales</taxon>
        <taxon>Pseudomonadaceae</taxon>
        <taxon>Stutzerimonas</taxon>
    </lineage>
</organism>
<dbReference type="AlphaFoldDB" id="A0A0D9AJF2"/>
<dbReference type="PANTHER" id="PTHR40547:SF1">
    <property type="entry name" value="SLL0298 PROTEIN"/>
    <property type="match status" value="1"/>
</dbReference>
<keyword evidence="3" id="KW-0547">Nucleotide-binding</keyword>
<feature type="transmembrane region" description="Helical" evidence="1">
    <location>
        <begin position="132"/>
        <end position="155"/>
    </location>
</feature>
<dbReference type="PANTHER" id="PTHR40547">
    <property type="entry name" value="SLL0298 PROTEIN"/>
    <property type="match status" value="1"/>
</dbReference>
<keyword evidence="1" id="KW-0812">Transmembrane</keyword>
<name>A0A0D9AJF2_STUST</name>
<dbReference type="OrthoDB" id="9786029at2"/>
<proteinExistence type="predicted"/>
<dbReference type="Pfam" id="PF09835">
    <property type="entry name" value="DUF2062"/>
    <property type="match status" value="1"/>
</dbReference>
<feature type="transmembrane region" description="Helical" evidence="1">
    <location>
        <begin position="61"/>
        <end position="84"/>
    </location>
</feature>
<reference evidence="3 4" key="1">
    <citation type="submission" date="2015-02" db="EMBL/GenBank/DDBJ databases">
        <title>Draft genome sequence of Pseudomonas stutzeri NT0128 isolated from wheat (Triticum turgidum) rhizosphere.</title>
        <authorList>
            <person name="Tovi N."/>
            <person name="Frenk S."/>
            <person name="Hadar Y."/>
            <person name="Minz D."/>
        </authorList>
    </citation>
    <scope>NUCLEOTIDE SEQUENCE [LARGE SCALE GENOMIC DNA]</scope>
    <source>
        <strain evidence="3 4">NT0128</strain>
    </source>
</reference>
<dbReference type="Proteomes" id="UP000032487">
    <property type="component" value="Unassembled WGS sequence"/>
</dbReference>
<keyword evidence="1" id="KW-0472">Membrane</keyword>
<dbReference type="RefSeq" id="WP_045162888.1">
    <property type="nucleotide sequence ID" value="NZ_JYHV01000026.1"/>
</dbReference>
<dbReference type="GO" id="GO:0005524">
    <property type="term" value="F:ATP binding"/>
    <property type="evidence" value="ECO:0007669"/>
    <property type="project" value="UniProtKB-KW"/>
</dbReference>
<accession>A0A0D9AJF2</accession>
<keyword evidence="1" id="KW-1133">Transmembrane helix</keyword>
<protein>
    <submittedName>
        <fullName evidence="3">ATP-binding protein</fullName>
    </submittedName>
</protein>
<dbReference type="PATRIC" id="fig|316.101.peg.4310"/>
<evidence type="ECO:0000259" key="2">
    <source>
        <dbReference type="Pfam" id="PF09835"/>
    </source>
</evidence>
<dbReference type="EMBL" id="JYHV01000026">
    <property type="protein sequence ID" value="KJH80857.1"/>
    <property type="molecule type" value="Genomic_DNA"/>
</dbReference>
<dbReference type="InterPro" id="IPR018639">
    <property type="entry name" value="DUF2062"/>
</dbReference>